<sequence>MTVVLNHTIRDILDSQKKKEASSVRLNNLYDTEFIVGDSHLDVSFSGTQLSSESKVVLRFAIVQALGGYLDAGALSAERLYVFERLEYFCEYLNAREIVHILDEFNFEHVVEYLYFLIDKRPENGQEIYAQQSIITLMQFLNDFSKLAIDGSCVWATTATLSRSKLSKVASEYISDKYPDVDVLEWLYGGSFETVSLSTAMLMLNYSIEQLESIEHKVIQAYFDVCRDEGECNWWINANKKLAGAAALIVEHGHDDFEAIGYVKSSNAPSILSRLKNMTANFYKWFDRANEALAGSISLQEFISIVQTVLPSQAVLSEQVRHYHNCSLTVISILTGIRVHELANIKANNAIKEESGVVYLTTRIDKTHQGLPVTRSTGDAVSIAVNSLLELSYIDKTQPLKYKVSGVIKEGYCSIFYNAATYAARRYHTQPENLVNDLKAAWLGVPDSQVKKEARNGTLNRFINDIYEKTLKSLSPETEKEIRDLDENISVHAFRHTFVDFLLRRFDGDVYRAIRRCFAHSSKDVMSYVDNYIRNKVSPQVQRTAERAYTHELIKKIAGKENATKFTGASVEYVRKKLSTMNWVTMDELDEQIYDWISSDDDGLVRLVPHSYGFCMLFKDRVPLAKCRDFAGVAKVDRGESNLCLGCSNVAVKSDSHLTTLEQLQTIHINLLESSKNPNNLMSLVNSNKCRQRQESQRIIKTIDALRSQLNELEVTK</sequence>
<dbReference type="InterPro" id="IPR013762">
    <property type="entry name" value="Integrase-like_cat_sf"/>
</dbReference>
<protein>
    <recommendedName>
        <fullName evidence="4">Tyr recombinase domain-containing protein</fullName>
    </recommendedName>
</protein>
<dbReference type="Gene3D" id="1.10.443.10">
    <property type="entry name" value="Intergrase catalytic core"/>
    <property type="match status" value="1"/>
</dbReference>
<dbReference type="RefSeq" id="WP_372123091.1">
    <property type="nucleotide sequence ID" value="NZ_JBFSSG010000010.1"/>
</dbReference>
<dbReference type="EMBL" id="JBFSSG010000010">
    <property type="protein sequence ID" value="MEZ8720775.1"/>
    <property type="molecule type" value="Genomic_DNA"/>
</dbReference>
<dbReference type="InterPro" id="IPR011010">
    <property type="entry name" value="DNA_brk_join_enz"/>
</dbReference>
<organism evidence="2 3">
    <name type="scientific">Vibrio pomeroyi</name>
    <dbReference type="NCBI Taxonomy" id="198832"/>
    <lineage>
        <taxon>Bacteria</taxon>
        <taxon>Pseudomonadati</taxon>
        <taxon>Pseudomonadota</taxon>
        <taxon>Gammaproteobacteria</taxon>
        <taxon>Vibrionales</taxon>
        <taxon>Vibrionaceae</taxon>
        <taxon>Vibrio</taxon>
    </lineage>
</organism>
<accession>A0ABV4MUI1</accession>
<dbReference type="Proteomes" id="UP001570071">
    <property type="component" value="Unassembled WGS sequence"/>
</dbReference>
<keyword evidence="1" id="KW-0233">DNA recombination</keyword>
<name>A0ABV4MUI1_9VIBR</name>
<reference evidence="2 3" key="1">
    <citation type="journal article" date="2024" name="ISME J.">
        <title>Tailless and filamentous prophages are predominant in marine Vibrio.</title>
        <authorList>
            <person name="Steensen K."/>
            <person name="Seneca J."/>
            <person name="Bartlau N."/>
            <person name="Yu X.A."/>
            <person name="Hussain F.A."/>
            <person name="Polz M.F."/>
        </authorList>
    </citation>
    <scope>NUCLEOTIDE SEQUENCE [LARGE SCALE GENOMIC DNA]</scope>
    <source>
        <strain evidence="2 3">10N.239.312.F12</strain>
    </source>
</reference>
<gene>
    <name evidence="2" type="ORF">AB6D66_06835</name>
</gene>
<dbReference type="SUPFAM" id="SSF56349">
    <property type="entry name" value="DNA breaking-rejoining enzymes"/>
    <property type="match status" value="1"/>
</dbReference>
<evidence type="ECO:0000313" key="2">
    <source>
        <dbReference type="EMBL" id="MEZ8720775.1"/>
    </source>
</evidence>
<comment type="caution">
    <text evidence="2">The sequence shown here is derived from an EMBL/GenBank/DDBJ whole genome shotgun (WGS) entry which is preliminary data.</text>
</comment>
<evidence type="ECO:0000256" key="1">
    <source>
        <dbReference type="ARBA" id="ARBA00023172"/>
    </source>
</evidence>
<keyword evidence="3" id="KW-1185">Reference proteome</keyword>
<proteinExistence type="predicted"/>
<evidence type="ECO:0008006" key="4">
    <source>
        <dbReference type="Google" id="ProtNLM"/>
    </source>
</evidence>
<evidence type="ECO:0000313" key="3">
    <source>
        <dbReference type="Proteomes" id="UP001570071"/>
    </source>
</evidence>